<dbReference type="EMBL" id="QRGA01000005">
    <property type="protein sequence ID" value="RDU99259.1"/>
    <property type="molecule type" value="Genomic_DNA"/>
</dbReference>
<evidence type="ECO:0000256" key="2">
    <source>
        <dbReference type="ARBA" id="ARBA00022827"/>
    </source>
</evidence>
<dbReference type="GO" id="GO:0071949">
    <property type="term" value="F:FAD binding"/>
    <property type="evidence" value="ECO:0007669"/>
    <property type="project" value="InterPro"/>
</dbReference>
<dbReference type="PANTHER" id="PTHR11748">
    <property type="entry name" value="D-LACTATE DEHYDROGENASE"/>
    <property type="match status" value="1"/>
</dbReference>
<dbReference type="Gene3D" id="3.30.465.10">
    <property type="match status" value="1"/>
</dbReference>
<protein>
    <submittedName>
        <fullName evidence="4">Glycolate oxidase subunit GlcE</fullName>
    </submittedName>
</protein>
<evidence type="ECO:0000313" key="5">
    <source>
        <dbReference type="Proteomes" id="UP000256838"/>
    </source>
</evidence>
<keyword evidence="2" id="KW-0274">FAD</keyword>
<dbReference type="InterPro" id="IPR016166">
    <property type="entry name" value="FAD-bd_PCMH"/>
</dbReference>
<dbReference type="Proteomes" id="UP000256838">
    <property type="component" value="Unassembled WGS sequence"/>
</dbReference>
<comment type="caution">
    <text evidence="4">The sequence shown here is derived from an EMBL/GenBank/DDBJ whole genome shotgun (WGS) entry which is preliminary data.</text>
</comment>
<sequence length="372" mass="40303">MSLDIQTVRSRKPVSVVLQHWQEVIREAATGRQSVVIAGAGTKSFYGLPMRGEILLDARRHHGIVEYEPTELVITARCGTPLSEIDAALDTHGQMLAFEPPRFGGTPTIGGVIASGLSGPRRMSAGSVRDFVLGAQVLNGNADLLCFGGRVMKNVAGYDVSRLLTGSLGCLGIVTEVSLKVLPKPSMETTLQFELSERAALERLSVWAGQALPVSASLWVDGALCVRLSGADPAVDAACRKLGGQTLDKAHAVRLWASVRDQSHPFFEEGNEALVRLSLPATAEPITISDRQLIEWGGAQRWHRVDVAHLPRIRELASIAGGHATLFRAPRGHVARDVFTPLTKPMMSIHRALKRSFDPAGVFNRGRMYEEL</sequence>
<evidence type="ECO:0000313" key="4">
    <source>
        <dbReference type="EMBL" id="RDU99259.1"/>
    </source>
</evidence>
<dbReference type="SUPFAM" id="SSF55103">
    <property type="entry name" value="FAD-linked oxidases, C-terminal domain"/>
    <property type="match status" value="1"/>
</dbReference>
<proteinExistence type="predicted"/>
<keyword evidence="5" id="KW-1185">Reference proteome</keyword>
<dbReference type="RefSeq" id="WP_115533233.1">
    <property type="nucleotide sequence ID" value="NZ_QRGA01000005.1"/>
</dbReference>
<dbReference type="Pfam" id="PF01565">
    <property type="entry name" value="FAD_binding_4"/>
    <property type="match status" value="1"/>
</dbReference>
<feature type="domain" description="FAD-binding PCMH-type" evidence="3">
    <location>
        <begin position="5"/>
        <end position="184"/>
    </location>
</feature>
<dbReference type="NCBIfam" id="NF008439">
    <property type="entry name" value="PRK11282.1"/>
    <property type="match status" value="1"/>
</dbReference>
<dbReference type="OrthoDB" id="9811557at2"/>
<reference evidence="4 5" key="1">
    <citation type="submission" date="2018-08" db="EMBL/GenBank/DDBJ databases">
        <title>Paraburkholderia sp. DHOM06 isolated from forest soil.</title>
        <authorList>
            <person name="Gao Z.-H."/>
            <person name="Qiu L.-H."/>
        </authorList>
    </citation>
    <scope>NUCLEOTIDE SEQUENCE [LARGE SCALE GENOMIC DNA]</scope>
    <source>
        <strain evidence="4 5">DHOM06</strain>
    </source>
</reference>
<dbReference type="PANTHER" id="PTHR11748:SF103">
    <property type="entry name" value="GLYCOLATE OXIDASE SUBUNIT GLCE"/>
    <property type="match status" value="1"/>
</dbReference>
<dbReference type="InterPro" id="IPR006094">
    <property type="entry name" value="Oxid_FAD_bind_N"/>
</dbReference>
<evidence type="ECO:0000256" key="1">
    <source>
        <dbReference type="ARBA" id="ARBA00022630"/>
    </source>
</evidence>
<dbReference type="SUPFAM" id="SSF56176">
    <property type="entry name" value="FAD-binding/transporter-associated domain-like"/>
    <property type="match status" value="1"/>
</dbReference>
<keyword evidence="1" id="KW-0285">Flavoprotein</keyword>
<dbReference type="InterPro" id="IPR016164">
    <property type="entry name" value="FAD-linked_Oxase-like_C"/>
</dbReference>
<dbReference type="InterPro" id="IPR036318">
    <property type="entry name" value="FAD-bd_PCMH-like_sf"/>
</dbReference>
<dbReference type="GO" id="GO:0003824">
    <property type="term" value="F:catalytic activity"/>
    <property type="evidence" value="ECO:0007669"/>
    <property type="project" value="InterPro"/>
</dbReference>
<organism evidence="4 5">
    <name type="scientific">Trinickia dinghuensis</name>
    <dbReference type="NCBI Taxonomy" id="2291023"/>
    <lineage>
        <taxon>Bacteria</taxon>
        <taxon>Pseudomonadati</taxon>
        <taxon>Pseudomonadota</taxon>
        <taxon>Betaproteobacteria</taxon>
        <taxon>Burkholderiales</taxon>
        <taxon>Burkholderiaceae</taxon>
        <taxon>Trinickia</taxon>
    </lineage>
</organism>
<gene>
    <name evidence="4" type="ORF">DWV00_09070</name>
</gene>
<dbReference type="InterPro" id="IPR016169">
    <property type="entry name" value="FAD-bd_PCMH_sub2"/>
</dbReference>
<name>A0A3D8K1Y1_9BURK</name>
<accession>A0A3D8K1Y1</accession>
<dbReference type="PROSITE" id="PS51387">
    <property type="entry name" value="FAD_PCMH"/>
    <property type="match status" value="1"/>
</dbReference>
<dbReference type="AlphaFoldDB" id="A0A3D8K1Y1"/>
<evidence type="ECO:0000259" key="3">
    <source>
        <dbReference type="PROSITE" id="PS51387"/>
    </source>
</evidence>